<dbReference type="FunFam" id="3.30.70.330:FF:000089">
    <property type="entry name" value="RNA binding protein"/>
    <property type="match status" value="1"/>
</dbReference>
<dbReference type="GO" id="GO:0003723">
    <property type="term" value="F:RNA binding"/>
    <property type="evidence" value="ECO:0007669"/>
    <property type="project" value="UniProtKB-UniRule"/>
</dbReference>
<dbReference type="KEGG" id="ndi:NDAI_0H03850"/>
<evidence type="ECO:0000256" key="1">
    <source>
        <dbReference type="ARBA" id="ARBA00022553"/>
    </source>
</evidence>
<dbReference type="GeneID" id="11496088"/>
<dbReference type="InterPro" id="IPR012677">
    <property type="entry name" value="Nucleotide-bd_a/b_plait_sf"/>
</dbReference>
<keyword evidence="7" id="KW-1185">Reference proteome</keyword>
<dbReference type="PROSITE" id="PS50102">
    <property type="entry name" value="RRM"/>
    <property type="match status" value="1"/>
</dbReference>
<dbReference type="AlphaFoldDB" id="G0WFJ7"/>
<feature type="domain" description="RRM" evidence="5">
    <location>
        <begin position="626"/>
        <end position="713"/>
    </location>
</feature>
<gene>
    <name evidence="6" type="primary">NDAI0H03850</name>
    <name evidence="6" type="ordered locus">NDAI_0H03850</name>
</gene>
<dbReference type="eggNOG" id="KOG0118">
    <property type="taxonomic scope" value="Eukaryota"/>
</dbReference>
<dbReference type="Gene3D" id="3.30.70.330">
    <property type="match status" value="1"/>
</dbReference>
<sequence length="742" mass="82555">MSLIHDSNKNIEEANIFSTSDNFPALNSSNLSMHTNHPDHLHIHNKLGLNSLTLRNNSESNLNQNSHNVVSKVNTSPFNLSSMLQNFTLNEMDNNNQNSSINATNGIRHDLPTNIIFQGPFALKIKNIPNDISLRECHAIFALSTNPTHVELVHTSEKNNNEKNNMYILAKFESLPFAAHYASILSSKNELFGPNFPFKPSIELIEEITGKQILFQNIPSVYSHPENYRLISPNDDGRNLNNRNHHYYHPDAPPHSASPLFKNNATNSDFSQQRPSLLHQRSRFSFNDPFSIEKSQQSASQPVQSNLPIFNSQQQQEEQQQQPHNGITISQPDFPVPISATTTVDSGKSFLINEKEEINEKIWSANGELSMNMNTFATNTPQPCTPNLDWNSNSSITNQTNAIYAPPSTRSSIQLSKMDMGTVNMPPPLSQQQQQQQQQFFPPINMRNMNQFPNNTFNDMHHVSTPVQNYGLVNQMPPPPPSSSTTSHIQTGYTNMNSLSNPNQLFDHNTAHHGLNQISPSQQYSSQQKSQSQSQLENFSKVSQFNDNINHDIGGSTTNIENIPVKNSRNLQSTPISSKNQSLPPSSTINVAGSTTTTATASRIDLSLLAKVPPPVNPADQNPPCNTLYVGNLPPDATENELRQLFSCQNGFRRLSFRNKNTNGHGHGHGPMCFVEFEDINFATQALGELYGSQLPRATLSSKGGIRLSFSKNPLGVRGPNNNRKPIQNINTTTSANSNASW</sequence>
<evidence type="ECO:0000256" key="3">
    <source>
        <dbReference type="PROSITE-ProRule" id="PRU00176"/>
    </source>
</evidence>
<dbReference type="Proteomes" id="UP000000689">
    <property type="component" value="Chromosome 8"/>
</dbReference>
<feature type="compositionally biased region" description="Low complexity" evidence="4">
    <location>
        <begin position="313"/>
        <end position="322"/>
    </location>
</feature>
<feature type="compositionally biased region" description="Low complexity" evidence="4">
    <location>
        <begin position="517"/>
        <end position="535"/>
    </location>
</feature>
<dbReference type="PANTHER" id="PTHR10501">
    <property type="entry name" value="U1 SMALL NUCLEAR RIBONUCLEOPROTEIN A/U2 SMALL NUCLEAR RIBONUCLEOPROTEIN B"/>
    <property type="match status" value="1"/>
</dbReference>
<reference evidence="6 7" key="1">
    <citation type="journal article" date="2011" name="Proc. Natl. Acad. Sci. U.S.A.">
        <title>Evolutionary erosion of yeast sex chromosomes by mating-type switching accidents.</title>
        <authorList>
            <person name="Gordon J.L."/>
            <person name="Armisen D."/>
            <person name="Proux-Wera E."/>
            <person name="Oheigeartaigh S.S."/>
            <person name="Byrne K.P."/>
            <person name="Wolfe K.H."/>
        </authorList>
    </citation>
    <scope>NUCLEOTIDE SEQUENCE [LARGE SCALE GENOMIC DNA]</scope>
    <source>
        <strain evidence="7">ATCC 10597 / BCRC 20456 / CBS 421 / NBRC 0211 / NRRL Y-12639</strain>
    </source>
</reference>
<organism evidence="6 7">
    <name type="scientific">Naumovozyma dairenensis (strain ATCC 10597 / BCRC 20456 / CBS 421 / NBRC 0211 / NRRL Y-12639)</name>
    <name type="common">Saccharomyces dairenensis</name>
    <dbReference type="NCBI Taxonomy" id="1071378"/>
    <lineage>
        <taxon>Eukaryota</taxon>
        <taxon>Fungi</taxon>
        <taxon>Dikarya</taxon>
        <taxon>Ascomycota</taxon>
        <taxon>Saccharomycotina</taxon>
        <taxon>Saccharomycetes</taxon>
        <taxon>Saccharomycetales</taxon>
        <taxon>Saccharomycetaceae</taxon>
        <taxon>Naumovozyma</taxon>
    </lineage>
</organism>
<dbReference type="EMBL" id="HE580274">
    <property type="protein sequence ID" value="CCD26558.1"/>
    <property type="molecule type" value="Genomic_DNA"/>
</dbReference>
<dbReference type="RefSeq" id="XP_003671801.1">
    <property type="nucleotide sequence ID" value="XM_003671753.1"/>
</dbReference>
<dbReference type="SMART" id="SM00360">
    <property type="entry name" value="RRM"/>
    <property type="match status" value="1"/>
</dbReference>
<dbReference type="SUPFAM" id="SSF54928">
    <property type="entry name" value="RNA-binding domain, RBD"/>
    <property type="match status" value="1"/>
</dbReference>
<evidence type="ECO:0000313" key="7">
    <source>
        <dbReference type="Proteomes" id="UP000000689"/>
    </source>
</evidence>
<feature type="compositionally biased region" description="Low complexity" evidence="4">
    <location>
        <begin position="731"/>
        <end position="742"/>
    </location>
</feature>
<dbReference type="HOGENOM" id="CLU_018359_0_0_1"/>
<evidence type="ECO:0000259" key="5">
    <source>
        <dbReference type="PROSITE" id="PS50102"/>
    </source>
</evidence>
<feature type="compositionally biased region" description="Polar residues" evidence="4">
    <location>
        <begin position="555"/>
        <end position="587"/>
    </location>
</feature>
<feature type="compositionally biased region" description="Polar residues" evidence="4">
    <location>
        <begin position="261"/>
        <end position="275"/>
    </location>
</feature>
<feature type="compositionally biased region" description="Polar residues" evidence="4">
    <location>
        <begin position="488"/>
        <end position="507"/>
    </location>
</feature>
<dbReference type="CDD" id="cd12245">
    <property type="entry name" value="RRM_scw1_like"/>
    <property type="match status" value="1"/>
</dbReference>
<proteinExistence type="predicted"/>
<dbReference type="OMA" id="THYANIL"/>
<dbReference type="InterPro" id="IPR035979">
    <property type="entry name" value="RBD_domain_sf"/>
</dbReference>
<feature type="compositionally biased region" description="Polar residues" evidence="4">
    <location>
        <begin position="720"/>
        <end position="730"/>
    </location>
</feature>
<feature type="region of interest" description="Disordered" evidence="4">
    <location>
        <begin position="469"/>
        <end position="587"/>
    </location>
</feature>
<evidence type="ECO:0000256" key="2">
    <source>
        <dbReference type="ARBA" id="ARBA00022884"/>
    </source>
</evidence>
<dbReference type="GO" id="GO:0008361">
    <property type="term" value="P:regulation of cell size"/>
    <property type="evidence" value="ECO:0007669"/>
    <property type="project" value="UniProtKB-ARBA"/>
</dbReference>
<protein>
    <recommendedName>
        <fullName evidence="5">RRM domain-containing protein</fullName>
    </recommendedName>
</protein>
<dbReference type="Pfam" id="PF00076">
    <property type="entry name" value="RRM_1"/>
    <property type="match status" value="1"/>
</dbReference>
<keyword evidence="2 3" id="KW-0694">RNA-binding</keyword>
<name>G0WFJ7_NAUDC</name>
<feature type="region of interest" description="Disordered" evidence="4">
    <location>
        <begin position="312"/>
        <end position="341"/>
    </location>
</feature>
<feature type="compositionally biased region" description="Polar residues" evidence="4">
    <location>
        <begin position="536"/>
        <end position="548"/>
    </location>
</feature>
<evidence type="ECO:0000256" key="4">
    <source>
        <dbReference type="SAM" id="MobiDB-lite"/>
    </source>
</evidence>
<feature type="region of interest" description="Disordered" evidence="4">
    <location>
        <begin position="229"/>
        <end position="276"/>
    </location>
</feature>
<dbReference type="STRING" id="1071378.G0WFJ7"/>
<accession>G0WFJ7</accession>
<dbReference type="GO" id="GO:0061157">
    <property type="term" value="P:mRNA destabilization"/>
    <property type="evidence" value="ECO:0007669"/>
    <property type="project" value="UniProtKB-ARBA"/>
</dbReference>
<dbReference type="InterPro" id="IPR000504">
    <property type="entry name" value="RRM_dom"/>
</dbReference>
<feature type="region of interest" description="Disordered" evidence="4">
    <location>
        <begin position="711"/>
        <end position="742"/>
    </location>
</feature>
<dbReference type="OrthoDB" id="431169at2759"/>
<keyword evidence="1" id="KW-0597">Phosphoprotein</keyword>
<evidence type="ECO:0000313" key="6">
    <source>
        <dbReference type="EMBL" id="CCD26558.1"/>
    </source>
</evidence>